<evidence type="ECO:0000313" key="4">
    <source>
        <dbReference type="Proteomes" id="UP000000768"/>
    </source>
</evidence>
<feature type="compositionally biased region" description="Basic and acidic residues" evidence="1">
    <location>
        <begin position="108"/>
        <end position="118"/>
    </location>
</feature>
<dbReference type="Proteomes" id="UP000000768">
    <property type="component" value="Chromosome 10"/>
</dbReference>
<dbReference type="EMBL" id="CM000769">
    <property type="protein sequence ID" value="OQU75758.1"/>
    <property type="molecule type" value="Genomic_DNA"/>
</dbReference>
<reference evidence="3 4" key="1">
    <citation type="journal article" date="2009" name="Nature">
        <title>The Sorghum bicolor genome and the diversification of grasses.</title>
        <authorList>
            <person name="Paterson A.H."/>
            <person name="Bowers J.E."/>
            <person name="Bruggmann R."/>
            <person name="Dubchak I."/>
            <person name="Grimwood J."/>
            <person name="Gundlach H."/>
            <person name="Haberer G."/>
            <person name="Hellsten U."/>
            <person name="Mitros T."/>
            <person name="Poliakov A."/>
            <person name="Schmutz J."/>
            <person name="Spannagl M."/>
            <person name="Tang H."/>
            <person name="Wang X."/>
            <person name="Wicker T."/>
            <person name="Bharti A.K."/>
            <person name="Chapman J."/>
            <person name="Feltus F.A."/>
            <person name="Gowik U."/>
            <person name="Grigoriev I.V."/>
            <person name="Lyons E."/>
            <person name="Maher C.A."/>
            <person name="Martis M."/>
            <person name="Narechania A."/>
            <person name="Otillar R.P."/>
            <person name="Penning B.W."/>
            <person name="Salamov A.A."/>
            <person name="Wang Y."/>
            <person name="Zhang L."/>
            <person name="Carpita N.C."/>
            <person name="Freeling M."/>
            <person name="Gingle A.R."/>
            <person name="Hash C.T."/>
            <person name="Keller B."/>
            <person name="Klein P."/>
            <person name="Kresovich S."/>
            <person name="McCann M.C."/>
            <person name="Ming R."/>
            <person name="Peterson D.G."/>
            <person name="Mehboob-ur-Rahman"/>
            <person name="Ware D."/>
            <person name="Westhoff P."/>
            <person name="Mayer K.F."/>
            <person name="Messing J."/>
            <person name="Rokhsar D.S."/>
        </authorList>
    </citation>
    <scope>NUCLEOTIDE SEQUENCE [LARGE SCALE GENOMIC DNA]</scope>
    <source>
        <strain evidence="4">cv. BTx623</strain>
    </source>
</reference>
<feature type="domain" description="DUF3615" evidence="2">
    <location>
        <begin position="4"/>
        <end position="77"/>
    </location>
</feature>
<evidence type="ECO:0000259" key="2">
    <source>
        <dbReference type="Pfam" id="PF12274"/>
    </source>
</evidence>
<dbReference type="PANTHER" id="PTHR33326:SF44">
    <property type="entry name" value="OS10G0494950 PROTEIN"/>
    <property type="match status" value="1"/>
</dbReference>
<dbReference type="AlphaFoldDB" id="A0A1W0VR53"/>
<accession>A0A1W0VR53</accession>
<keyword evidence="4" id="KW-1185">Reference proteome</keyword>
<dbReference type="EMBL" id="CM000769">
    <property type="protein sequence ID" value="OQU75757.1"/>
    <property type="molecule type" value="Genomic_DNA"/>
</dbReference>
<evidence type="ECO:0000313" key="3">
    <source>
        <dbReference type="EMBL" id="OQU75758.1"/>
    </source>
</evidence>
<dbReference type="FunCoup" id="A0A1W0VR53">
    <property type="interactions" value="159"/>
</dbReference>
<dbReference type="Pfam" id="PF12274">
    <property type="entry name" value="DUF3615"/>
    <property type="match status" value="1"/>
</dbReference>
<protein>
    <recommendedName>
        <fullName evidence="2">DUF3615 domain-containing protein</fullName>
    </recommendedName>
</protein>
<reference evidence="4" key="3">
    <citation type="journal article" date="2018" name="Plant J.">
        <title>The Sorghum bicolor reference genome: improved assembly, gene annotations, a transcriptome atlas, and signatures of genome organization.</title>
        <authorList>
            <person name="McCormick R.F."/>
            <person name="Truong S.K."/>
            <person name="Sreedasyam A."/>
            <person name="Jenkins J."/>
            <person name="Shu S."/>
            <person name="Sims D."/>
            <person name="Kennedy M."/>
            <person name="Amirebrahimi M."/>
            <person name="Weers B.D."/>
            <person name="McKinley B."/>
            <person name="Mattison A."/>
            <person name="Morishige D.T."/>
            <person name="Grimwood J."/>
            <person name="Schmutz J."/>
            <person name="Mullet J.E."/>
        </authorList>
    </citation>
    <scope>NUCLEOTIDE SEQUENCE [LARGE SCALE GENOMIC DNA]</scope>
    <source>
        <strain evidence="4">cv. BTx623</strain>
    </source>
</reference>
<reference evidence="3" key="2">
    <citation type="submission" date="2017-02" db="EMBL/GenBank/DDBJ databases">
        <title>WGS assembly of Sorghum bicolor.</title>
        <authorList>
            <person name="Paterson A."/>
            <person name="Mullet J."/>
            <person name="Bowers J."/>
            <person name="Bruggmann R."/>
            <person name="Dubchak I."/>
            <person name="Grimwood J."/>
            <person name="Gundlach H."/>
            <person name="Haberer G."/>
            <person name="Hellsten U."/>
            <person name="Mitros T."/>
            <person name="Poliakov A."/>
            <person name="Schmutz J."/>
            <person name="Spannagl M."/>
            <person name="Tang H."/>
            <person name="Wang X."/>
            <person name="Wicker T."/>
            <person name="Bharti A."/>
            <person name="Chapman J."/>
            <person name="Feltus F."/>
            <person name="Gowik U."/>
            <person name="Grigoriev I."/>
            <person name="Lyons E."/>
            <person name="Maher C."/>
            <person name="Martis M."/>
            <person name="Narechania A."/>
            <person name="Otillar R."/>
            <person name="Penning B."/>
            <person name="Salamov A."/>
            <person name="Wang Y."/>
            <person name="Zhang L."/>
            <person name="Carpita N."/>
            <person name="Freeling M."/>
            <person name="Gingle A."/>
            <person name="Hash C."/>
            <person name="Keller B."/>
            <person name="Klein P."/>
            <person name="Kresovich S."/>
            <person name="Mccann M."/>
            <person name="Ming R."/>
            <person name="Peterson D."/>
            <person name="Rahman M."/>
            <person name="Ware D."/>
            <person name="Westhoff P."/>
            <person name="Mayer K."/>
            <person name="Messing J."/>
            <person name="Sims D."/>
            <person name="Jenkins J."/>
            <person name="Shu S."/>
            <person name="Rokhsar D."/>
        </authorList>
    </citation>
    <scope>NUCLEOTIDE SEQUENCE</scope>
</reference>
<name>A0A1W0VR53_SORBI</name>
<gene>
    <name evidence="3" type="ORF">SORBI_3010G024700</name>
</gene>
<feature type="compositionally biased region" description="Acidic residues" evidence="1">
    <location>
        <begin position="95"/>
        <end position="107"/>
    </location>
</feature>
<dbReference type="InParanoid" id="A0A1W0VR53"/>
<dbReference type="Gramene" id="OQU75757">
    <property type="protein sequence ID" value="OQU75757"/>
    <property type="gene ID" value="SORBI_3010G024700"/>
</dbReference>
<dbReference type="InterPro" id="IPR022059">
    <property type="entry name" value="DUF3615"/>
</dbReference>
<dbReference type="Gramene" id="OQU75758">
    <property type="protein sequence ID" value="OQU75758"/>
    <property type="gene ID" value="SORBI_3010G024700"/>
</dbReference>
<dbReference type="PANTHER" id="PTHR33326">
    <property type="entry name" value="OS05G0543800 PROTEIN"/>
    <property type="match status" value="1"/>
</dbReference>
<proteinExistence type="predicted"/>
<feature type="region of interest" description="Disordered" evidence="1">
    <location>
        <begin position="94"/>
        <end position="118"/>
    </location>
</feature>
<organism evidence="3 4">
    <name type="scientific">Sorghum bicolor</name>
    <name type="common">Sorghum</name>
    <name type="synonym">Sorghum vulgare</name>
    <dbReference type="NCBI Taxonomy" id="4558"/>
    <lineage>
        <taxon>Eukaryota</taxon>
        <taxon>Viridiplantae</taxon>
        <taxon>Streptophyta</taxon>
        <taxon>Embryophyta</taxon>
        <taxon>Tracheophyta</taxon>
        <taxon>Spermatophyta</taxon>
        <taxon>Magnoliopsida</taxon>
        <taxon>Liliopsida</taxon>
        <taxon>Poales</taxon>
        <taxon>Poaceae</taxon>
        <taxon>PACMAD clade</taxon>
        <taxon>Panicoideae</taxon>
        <taxon>Andropogonodae</taxon>
        <taxon>Andropogoneae</taxon>
        <taxon>Sorghinae</taxon>
        <taxon>Sorghum</taxon>
    </lineage>
</organism>
<evidence type="ECO:0000256" key="1">
    <source>
        <dbReference type="SAM" id="MobiDB-lite"/>
    </source>
</evidence>
<sequence length="118" mass="13586">MEQWIYENHTWYYHYNFTTKKKDAGEISLGACTFFAEVSHKQGQDALEVNCCCKMEDEDNGWCYDCKNNGSHGMRHPKNSDAYTGGHLDVFLPFDSEEPSSSDDEDAKETRLRNVSEV</sequence>